<evidence type="ECO:0000256" key="1">
    <source>
        <dbReference type="SAM" id="Phobius"/>
    </source>
</evidence>
<organism evidence="2 3">
    <name type="scientific">Ameiurus melas</name>
    <name type="common">Black bullhead</name>
    <name type="synonym">Silurus melas</name>
    <dbReference type="NCBI Taxonomy" id="219545"/>
    <lineage>
        <taxon>Eukaryota</taxon>
        <taxon>Metazoa</taxon>
        <taxon>Chordata</taxon>
        <taxon>Craniata</taxon>
        <taxon>Vertebrata</taxon>
        <taxon>Euteleostomi</taxon>
        <taxon>Actinopterygii</taxon>
        <taxon>Neopterygii</taxon>
        <taxon>Teleostei</taxon>
        <taxon>Ostariophysi</taxon>
        <taxon>Siluriformes</taxon>
        <taxon>Ictaluridae</taxon>
        <taxon>Ameiurus</taxon>
    </lineage>
</organism>
<keyword evidence="1" id="KW-1133">Transmembrane helix</keyword>
<dbReference type="Proteomes" id="UP000593565">
    <property type="component" value="Unassembled WGS sequence"/>
</dbReference>
<gene>
    <name evidence="2" type="ORF">AMELA_G00111330</name>
</gene>
<evidence type="ECO:0000313" key="3">
    <source>
        <dbReference type="Proteomes" id="UP000593565"/>
    </source>
</evidence>
<accession>A0A7J6AQ09</accession>
<name>A0A7J6AQ09_AMEME</name>
<comment type="caution">
    <text evidence="2">The sequence shown here is derived from an EMBL/GenBank/DDBJ whole genome shotgun (WGS) entry which is preliminary data.</text>
</comment>
<evidence type="ECO:0000313" key="2">
    <source>
        <dbReference type="EMBL" id="KAF4084904.1"/>
    </source>
</evidence>
<feature type="transmembrane region" description="Helical" evidence="1">
    <location>
        <begin position="73"/>
        <end position="91"/>
    </location>
</feature>
<proteinExistence type="predicted"/>
<protein>
    <submittedName>
        <fullName evidence="2">Uncharacterized protein</fullName>
    </submittedName>
</protein>
<keyword evidence="1" id="KW-0812">Transmembrane</keyword>
<dbReference type="AlphaFoldDB" id="A0A7J6AQ09"/>
<sequence>MSSVHTRMSSVHTKRKSLLTLFGFDSERFIGNIQSLERKHKCIKTLLFDDEESTEMARFFLELHHCMVERNNFTYFVLCFFCCCCFFSSPLSHCKLRVMMRLRICGFLSCRRDSGLDSWRTDCSTSESSERERHGVWTSVNDAECSSMMSFPCTSSPVSYMALLLTLRMHSFPET</sequence>
<keyword evidence="3" id="KW-1185">Reference proteome</keyword>
<reference evidence="2 3" key="1">
    <citation type="submission" date="2020-02" db="EMBL/GenBank/DDBJ databases">
        <title>A chromosome-scale genome assembly of the black bullhead catfish (Ameiurus melas).</title>
        <authorList>
            <person name="Wen M."/>
            <person name="Zham M."/>
            <person name="Cabau C."/>
            <person name="Klopp C."/>
            <person name="Donnadieu C."/>
            <person name="Roques C."/>
            <person name="Bouchez O."/>
            <person name="Lampietro C."/>
            <person name="Jouanno E."/>
            <person name="Herpin A."/>
            <person name="Louis A."/>
            <person name="Berthelot C."/>
            <person name="Parey E."/>
            <person name="Roest-Crollius H."/>
            <person name="Braasch I."/>
            <person name="Postlethwait J."/>
            <person name="Robinson-Rechavi M."/>
            <person name="Echchiki A."/>
            <person name="Begum T."/>
            <person name="Montfort J."/>
            <person name="Schartl M."/>
            <person name="Bobe J."/>
            <person name="Guiguen Y."/>
        </authorList>
    </citation>
    <scope>NUCLEOTIDE SEQUENCE [LARGE SCALE GENOMIC DNA]</scope>
    <source>
        <strain evidence="2">M_S1</strain>
        <tissue evidence="2">Blood</tissue>
    </source>
</reference>
<keyword evidence="1" id="KW-0472">Membrane</keyword>
<dbReference type="EMBL" id="JAAGNN010000009">
    <property type="protein sequence ID" value="KAF4084904.1"/>
    <property type="molecule type" value="Genomic_DNA"/>
</dbReference>